<reference evidence="1" key="1">
    <citation type="journal article" date="2021" name="Genome Biol. Evol.">
        <title>A High-Quality Reference Genome for a Parasitic Bivalve with Doubly Uniparental Inheritance (Bivalvia: Unionida).</title>
        <authorList>
            <person name="Smith C.H."/>
        </authorList>
    </citation>
    <scope>NUCLEOTIDE SEQUENCE</scope>
    <source>
        <strain evidence="1">CHS0354</strain>
    </source>
</reference>
<feature type="non-terminal residue" evidence="1">
    <location>
        <position position="56"/>
    </location>
</feature>
<sequence>MRPQLFNIACISTVAGRNRLYVSSRFSTTNNGTTPPPILFTSKTTYPWASVLSAFE</sequence>
<protein>
    <submittedName>
        <fullName evidence="1">Uncharacterized protein</fullName>
    </submittedName>
</protein>
<dbReference type="Proteomes" id="UP001195483">
    <property type="component" value="Unassembled WGS sequence"/>
</dbReference>
<accession>A0AAE0VXR3</accession>
<dbReference type="AlphaFoldDB" id="A0AAE0VXR3"/>
<proteinExistence type="predicted"/>
<evidence type="ECO:0000313" key="1">
    <source>
        <dbReference type="EMBL" id="KAK3594508.1"/>
    </source>
</evidence>
<reference evidence="1" key="3">
    <citation type="submission" date="2023-05" db="EMBL/GenBank/DDBJ databases">
        <authorList>
            <person name="Smith C.H."/>
        </authorList>
    </citation>
    <scope>NUCLEOTIDE SEQUENCE</scope>
    <source>
        <strain evidence="1">CHS0354</strain>
        <tissue evidence="1">Mantle</tissue>
    </source>
</reference>
<reference evidence="1" key="2">
    <citation type="journal article" date="2021" name="Genome Biol. Evol.">
        <title>Developing a high-quality reference genome for a parasitic bivalve with doubly uniparental inheritance (Bivalvia: Unionida).</title>
        <authorList>
            <person name="Smith C.H."/>
        </authorList>
    </citation>
    <scope>NUCLEOTIDE SEQUENCE</scope>
    <source>
        <strain evidence="1">CHS0354</strain>
        <tissue evidence="1">Mantle</tissue>
    </source>
</reference>
<organism evidence="1 2">
    <name type="scientific">Potamilus streckersoni</name>
    <dbReference type="NCBI Taxonomy" id="2493646"/>
    <lineage>
        <taxon>Eukaryota</taxon>
        <taxon>Metazoa</taxon>
        <taxon>Spiralia</taxon>
        <taxon>Lophotrochozoa</taxon>
        <taxon>Mollusca</taxon>
        <taxon>Bivalvia</taxon>
        <taxon>Autobranchia</taxon>
        <taxon>Heteroconchia</taxon>
        <taxon>Palaeoheterodonta</taxon>
        <taxon>Unionida</taxon>
        <taxon>Unionoidea</taxon>
        <taxon>Unionidae</taxon>
        <taxon>Ambleminae</taxon>
        <taxon>Lampsilini</taxon>
        <taxon>Potamilus</taxon>
    </lineage>
</organism>
<evidence type="ECO:0000313" key="2">
    <source>
        <dbReference type="Proteomes" id="UP001195483"/>
    </source>
</evidence>
<comment type="caution">
    <text evidence="1">The sequence shown here is derived from an EMBL/GenBank/DDBJ whole genome shotgun (WGS) entry which is preliminary data.</text>
</comment>
<dbReference type="EMBL" id="JAEAOA010001835">
    <property type="protein sequence ID" value="KAK3594508.1"/>
    <property type="molecule type" value="Genomic_DNA"/>
</dbReference>
<name>A0AAE0VXR3_9BIVA</name>
<gene>
    <name evidence="1" type="ORF">CHS0354_030853</name>
</gene>
<keyword evidence="2" id="KW-1185">Reference proteome</keyword>